<dbReference type="InterPro" id="IPR001585">
    <property type="entry name" value="TAL/FSA"/>
</dbReference>
<dbReference type="PANTHER" id="PTHR10683">
    <property type="entry name" value="TRANSALDOLASE"/>
    <property type="match status" value="1"/>
</dbReference>
<evidence type="ECO:0000256" key="6">
    <source>
        <dbReference type="ARBA" id="ARBA00023270"/>
    </source>
</evidence>
<evidence type="ECO:0000313" key="10">
    <source>
        <dbReference type="EMBL" id="CAB3236259.1"/>
    </source>
</evidence>
<dbReference type="PANTHER" id="PTHR10683:SF18">
    <property type="entry name" value="TRANSALDOLASE"/>
    <property type="match status" value="1"/>
</dbReference>
<dbReference type="Pfam" id="PF00923">
    <property type="entry name" value="TAL_FSA"/>
    <property type="match status" value="1"/>
</dbReference>
<dbReference type="GO" id="GO:0009052">
    <property type="term" value="P:pentose-phosphate shunt, non-oxidative branch"/>
    <property type="evidence" value="ECO:0007669"/>
    <property type="project" value="TreeGrafter"/>
</dbReference>
<dbReference type="HAMAP" id="MF_00492">
    <property type="entry name" value="Transaldolase_1"/>
    <property type="match status" value="1"/>
</dbReference>
<comment type="pathway">
    <text evidence="1 8">Carbohydrate degradation; pentose phosphate pathway; D-glyceraldehyde 3-phosphate and beta-D-fructose 6-phosphate from D-ribose 5-phosphate and D-xylulose 5-phosphate (non-oxidative stage): step 2/3.</text>
</comment>
<evidence type="ECO:0000313" key="11">
    <source>
        <dbReference type="Proteomes" id="UP000494106"/>
    </source>
</evidence>
<proteinExistence type="inferred from homology"/>
<dbReference type="Proteomes" id="UP000494256">
    <property type="component" value="Unassembled WGS sequence"/>
</dbReference>
<dbReference type="InterPro" id="IPR013785">
    <property type="entry name" value="Aldolase_TIM"/>
</dbReference>
<evidence type="ECO:0000313" key="9">
    <source>
        <dbReference type="EMBL" id="CAB3224941.1"/>
    </source>
</evidence>
<dbReference type="FunFam" id="3.20.20.70:FF:000088">
    <property type="entry name" value="Transaldolase"/>
    <property type="match status" value="1"/>
</dbReference>
<organism evidence="9 11">
    <name type="scientific">Arctia plantaginis</name>
    <name type="common">Wood tiger moth</name>
    <name type="synonym">Phalaena plantaginis</name>
    <dbReference type="NCBI Taxonomy" id="874455"/>
    <lineage>
        <taxon>Eukaryota</taxon>
        <taxon>Metazoa</taxon>
        <taxon>Ecdysozoa</taxon>
        <taxon>Arthropoda</taxon>
        <taxon>Hexapoda</taxon>
        <taxon>Insecta</taxon>
        <taxon>Pterygota</taxon>
        <taxon>Neoptera</taxon>
        <taxon>Endopterygota</taxon>
        <taxon>Lepidoptera</taxon>
        <taxon>Glossata</taxon>
        <taxon>Ditrysia</taxon>
        <taxon>Noctuoidea</taxon>
        <taxon>Erebidae</taxon>
        <taxon>Arctiinae</taxon>
        <taxon>Arctia</taxon>
    </lineage>
</organism>
<dbReference type="GO" id="GO:0005975">
    <property type="term" value="P:carbohydrate metabolic process"/>
    <property type="evidence" value="ECO:0007669"/>
    <property type="project" value="InterPro"/>
</dbReference>
<keyword evidence="4 8" id="KW-0808">Transferase</keyword>
<evidence type="ECO:0000256" key="7">
    <source>
        <dbReference type="ARBA" id="ARBA00048810"/>
    </source>
</evidence>
<dbReference type="EC" id="2.2.1.2" evidence="3 8"/>
<comment type="function">
    <text evidence="8">Catalyzes the rate-limiting step of the non-oxidative phase in the pentose phosphate pathway. Catalyzes the reversible conversion of sedheptulose-7-phosphate and D-glyceraldehyde 3-phosphate into erythrose-4-phosphate and beta-D-fructose 6-phosphate.</text>
</comment>
<evidence type="ECO:0000256" key="5">
    <source>
        <dbReference type="ARBA" id="ARBA00023126"/>
    </source>
</evidence>
<dbReference type="PROSITE" id="PS01054">
    <property type="entry name" value="TRANSALDOLASE_1"/>
    <property type="match status" value="1"/>
</dbReference>
<dbReference type="EMBL" id="CADEBC010000196">
    <property type="protein sequence ID" value="CAB3224941.1"/>
    <property type="molecule type" value="Genomic_DNA"/>
</dbReference>
<evidence type="ECO:0000256" key="3">
    <source>
        <dbReference type="ARBA" id="ARBA00013151"/>
    </source>
</evidence>
<dbReference type="PROSITE" id="PS00958">
    <property type="entry name" value="TRANSALDOLASE_2"/>
    <property type="match status" value="1"/>
</dbReference>
<dbReference type="AlphaFoldDB" id="A0A8S0YXR6"/>
<comment type="similarity">
    <text evidence="2">Belongs to the transaldolase family. Type 1 subfamily.</text>
</comment>
<dbReference type="InterPro" id="IPR004730">
    <property type="entry name" value="Transaldolase_1"/>
</dbReference>
<evidence type="ECO:0000256" key="2">
    <source>
        <dbReference type="ARBA" id="ARBA00008012"/>
    </source>
</evidence>
<keyword evidence="5 8" id="KW-0570">Pentose shunt</keyword>
<accession>A0A8S0YXR6</accession>
<comment type="catalytic activity">
    <reaction evidence="7 8">
        <text>D-sedoheptulose 7-phosphate + D-glyceraldehyde 3-phosphate = D-erythrose 4-phosphate + beta-D-fructose 6-phosphate</text>
        <dbReference type="Rhea" id="RHEA:17053"/>
        <dbReference type="ChEBI" id="CHEBI:16897"/>
        <dbReference type="ChEBI" id="CHEBI:57483"/>
        <dbReference type="ChEBI" id="CHEBI:57634"/>
        <dbReference type="ChEBI" id="CHEBI:59776"/>
        <dbReference type="EC" id="2.2.1.2"/>
    </reaction>
</comment>
<gene>
    <name evidence="9" type="ORF">APLA_LOCUS2225</name>
    <name evidence="10" type="ORF">APLA_LOCUS7343</name>
</gene>
<evidence type="ECO:0000256" key="8">
    <source>
        <dbReference type="RuleBase" id="RU000501"/>
    </source>
</evidence>
<dbReference type="GO" id="GO:0005737">
    <property type="term" value="C:cytoplasm"/>
    <property type="evidence" value="ECO:0007669"/>
    <property type="project" value="InterPro"/>
</dbReference>
<dbReference type="Proteomes" id="UP000494106">
    <property type="component" value="Unassembled WGS sequence"/>
</dbReference>
<dbReference type="NCBIfam" id="NF009001">
    <property type="entry name" value="PRK12346.1"/>
    <property type="match status" value="1"/>
</dbReference>
<evidence type="ECO:0000313" key="12">
    <source>
        <dbReference type="Proteomes" id="UP000494256"/>
    </source>
</evidence>
<dbReference type="Gene3D" id="3.20.20.70">
    <property type="entry name" value="Aldolase class I"/>
    <property type="match status" value="1"/>
</dbReference>
<name>A0A8S0YXR6_ARCPL</name>
<evidence type="ECO:0000256" key="1">
    <source>
        <dbReference type="ARBA" id="ARBA00004857"/>
    </source>
</evidence>
<comment type="caution">
    <text evidence="9">The sequence shown here is derived from an EMBL/GenBank/DDBJ whole genome shotgun (WGS) entry which is preliminary data.</text>
</comment>
<dbReference type="InterPro" id="IPR018225">
    <property type="entry name" value="Transaldolase_AS"/>
</dbReference>
<evidence type="ECO:0000256" key="4">
    <source>
        <dbReference type="ARBA" id="ARBA00022679"/>
    </source>
</evidence>
<sequence length="332" mass="36974">MSGEPQAKRTKMSALDQLKQYSTVVADTGDFEAMKAYKPTDATTNPSLILSAAGMEQYQHLLDKAVKYAKEVGSTVEEQVAETLDMLSVLFALEILKIIPGRVSVEIDARLSFDKDASISKAIKLIDMFAEHGIKKERILIKLASTWEGIQAAKELEKKHGIHCNLTLLFSLYQAIACAEANVTLISPFVGRILDWHVKSTGKTYEGKDDPGVISVTRIYNYYKKYGYKTQVMAASFRNTGEICELAGCDLLTIGPKFLKELAASEQPMKKVLDPKVAEQSDLEKISLNEAQFRWNMNEDQMGTDKLSEGIRMFASDTRKLESLIKALLAKK</sequence>
<reference evidence="11 12" key="1">
    <citation type="submission" date="2020-04" db="EMBL/GenBank/DDBJ databases">
        <authorList>
            <person name="Wallbank WR R."/>
            <person name="Pardo Diaz C."/>
            <person name="Kozak K."/>
            <person name="Martin S."/>
            <person name="Jiggins C."/>
            <person name="Moest M."/>
            <person name="Warren A I."/>
            <person name="Byers J.R.P. K."/>
            <person name="Montejo-Kovacevich G."/>
            <person name="Yen C E."/>
        </authorList>
    </citation>
    <scope>NUCLEOTIDE SEQUENCE [LARGE SCALE GENOMIC DNA]</scope>
</reference>
<dbReference type="OrthoDB" id="2015515at2759"/>
<dbReference type="CDD" id="cd00957">
    <property type="entry name" value="Transaldolase_TalAB"/>
    <property type="match status" value="1"/>
</dbReference>
<dbReference type="GO" id="GO:0004801">
    <property type="term" value="F:transaldolase activity"/>
    <property type="evidence" value="ECO:0007669"/>
    <property type="project" value="UniProtKB-EC"/>
</dbReference>
<dbReference type="SUPFAM" id="SSF51569">
    <property type="entry name" value="Aldolase"/>
    <property type="match status" value="1"/>
</dbReference>
<keyword evidence="11" id="KW-1185">Reference proteome</keyword>
<dbReference type="NCBIfam" id="TIGR00874">
    <property type="entry name" value="talAB"/>
    <property type="match status" value="1"/>
</dbReference>
<keyword evidence="6" id="KW-0704">Schiff base</keyword>
<dbReference type="EMBL" id="CADEBD010000300">
    <property type="protein sequence ID" value="CAB3236259.1"/>
    <property type="molecule type" value="Genomic_DNA"/>
</dbReference>
<protein>
    <recommendedName>
        <fullName evidence="3 8">Transaldolase</fullName>
        <ecNumber evidence="3 8">2.2.1.2</ecNumber>
    </recommendedName>
</protein>